<dbReference type="Pfam" id="PF02021">
    <property type="entry name" value="UPF0102"/>
    <property type="match status" value="1"/>
</dbReference>
<dbReference type="RefSeq" id="WP_021948394.1">
    <property type="nucleotide sequence ID" value="NZ_JACJJG010000038.1"/>
</dbReference>
<dbReference type="SUPFAM" id="SSF52980">
    <property type="entry name" value="Restriction endonuclease-like"/>
    <property type="match status" value="1"/>
</dbReference>
<dbReference type="CDD" id="cd20736">
    <property type="entry name" value="PoNe_Nuclease"/>
    <property type="match status" value="1"/>
</dbReference>
<comment type="caution">
    <text evidence="3">The sequence shown here is derived from an EMBL/GenBank/DDBJ whole genome shotgun (WGS) entry which is preliminary data.</text>
</comment>
<evidence type="ECO:0000313" key="4">
    <source>
        <dbReference type="Proteomes" id="UP000706891"/>
    </source>
</evidence>
<dbReference type="InterPro" id="IPR011856">
    <property type="entry name" value="tRNA_endonuc-like_dom_sf"/>
</dbReference>
<dbReference type="Proteomes" id="UP000706891">
    <property type="component" value="Unassembled WGS sequence"/>
</dbReference>
<comment type="similarity">
    <text evidence="1 2">Belongs to the UPF0102 family.</text>
</comment>
<dbReference type="HAMAP" id="MF_00048">
    <property type="entry name" value="UPF0102"/>
    <property type="match status" value="1"/>
</dbReference>
<protein>
    <recommendedName>
        <fullName evidence="2">UPF0102 protein H6A34_08120</fullName>
    </recommendedName>
</protein>
<dbReference type="InterPro" id="IPR011335">
    <property type="entry name" value="Restrct_endonuc-II-like"/>
</dbReference>
<dbReference type="Gene3D" id="3.40.1350.10">
    <property type="match status" value="1"/>
</dbReference>
<keyword evidence="4" id="KW-1185">Reference proteome</keyword>
<organism evidence="3 4">
    <name type="scientific">Marseilla massiliensis</name>
    <dbReference type="NCBI Taxonomy" id="1841864"/>
    <lineage>
        <taxon>Bacteria</taxon>
        <taxon>Pseudomonadati</taxon>
        <taxon>Bacteroidota</taxon>
        <taxon>Bacteroidia</taxon>
        <taxon>Bacteroidales</taxon>
        <taxon>Prevotellaceae</taxon>
        <taxon>Marseilla</taxon>
    </lineage>
</organism>
<evidence type="ECO:0000313" key="3">
    <source>
        <dbReference type="EMBL" id="MBM6673839.1"/>
    </source>
</evidence>
<evidence type="ECO:0000256" key="2">
    <source>
        <dbReference type="HAMAP-Rule" id="MF_00048"/>
    </source>
</evidence>
<reference evidence="3" key="2">
    <citation type="journal article" date="2021" name="Sci. Rep.">
        <title>The distribution of antibiotic resistance genes in chicken gut microbiota commensals.</title>
        <authorList>
            <person name="Juricova H."/>
            <person name="Matiasovicova J."/>
            <person name="Kubasova T."/>
            <person name="Cejkova D."/>
            <person name="Rychlik I."/>
        </authorList>
    </citation>
    <scope>NUCLEOTIDE SEQUENCE</scope>
    <source>
        <strain evidence="3">An824</strain>
    </source>
</reference>
<dbReference type="GO" id="GO:0003676">
    <property type="term" value="F:nucleic acid binding"/>
    <property type="evidence" value="ECO:0007669"/>
    <property type="project" value="InterPro"/>
</dbReference>
<dbReference type="EMBL" id="JACJJG010000038">
    <property type="protein sequence ID" value="MBM6673839.1"/>
    <property type="molecule type" value="Genomic_DNA"/>
</dbReference>
<sequence>MAEHNERGRWGEQKAAEYLEHKGYRILWRDWRDGHRDIDIVAVDADQLVIVEVKTRRNNDYMEPEQAVDLRKMRSLGIAADKFVKTYGIELPLRFDIVSVIGTGDNDCVIRHIEDAFMPW</sequence>
<proteinExistence type="inferred from homology"/>
<reference evidence="3" key="1">
    <citation type="submission" date="2020-08" db="EMBL/GenBank/DDBJ databases">
        <authorList>
            <person name="Cejkova D."/>
            <person name="Kubasova T."/>
            <person name="Jahodarova E."/>
            <person name="Rychlik I."/>
        </authorList>
    </citation>
    <scope>NUCLEOTIDE SEQUENCE</scope>
    <source>
        <strain evidence="3">An824</strain>
    </source>
</reference>
<gene>
    <name evidence="3" type="ORF">H6A34_08120</name>
</gene>
<dbReference type="PANTHER" id="PTHR34039">
    <property type="entry name" value="UPF0102 PROTEIN YRAN"/>
    <property type="match status" value="1"/>
</dbReference>
<dbReference type="AlphaFoldDB" id="A0A939B5X1"/>
<evidence type="ECO:0000256" key="1">
    <source>
        <dbReference type="ARBA" id="ARBA00006738"/>
    </source>
</evidence>
<accession>A0A939B5X1</accession>
<name>A0A939B5X1_9BACT</name>
<dbReference type="InterPro" id="IPR003509">
    <property type="entry name" value="UPF0102_YraN-like"/>
</dbReference>
<dbReference type="PANTHER" id="PTHR34039:SF1">
    <property type="entry name" value="UPF0102 PROTEIN YRAN"/>
    <property type="match status" value="1"/>
</dbReference>